<feature type="transmembrane region" description="Helical" evidence="4">
    <location>
        <begin position="370"/>
        <end position="391"/>
    </location>
</feature>
<sequence length="412" mass="42073">MKVGAEQNARLSGRAVAVLSIAAGGAIANNYAIQPALSFIAADFGVPVAPITAVASGAMIGYLLGLVLLVPLVDKLSPRALIPAQMFALACALVLAAWAPCPNALIACFVLIGATTTVAAQSSAVVGKCADPQSRARLMGTISAGISAGILLSRFVGGVLAQWYGWRGALLAFAAFVSVSALCVIPLLPAERPLGCTGYFSTLRSMLPLIRASRQLRLRIVAGTLWFFAFNLIWVGLAVRLAAAPYNLDAATIGLYSLAGLLGLVVTRVAGRLADRFGSRAVMVCGLALAAFSACALTFALGHPAATAAALALFDAGCFAAQVANQASVVAIQPTRAGALNSAYLTFYYGAGAIGTAMAGMVAISAGWETLALLATITTATAAVIGALDIARAPGKNRRGLQPHNTDTERIQ</sequence>
<proteinExistence type="predicted"/>
<dbReference type="EMBL" id="JJOA01000006">
    <property type="protein sequence ID" value="KEA60241.1"/>
    <property type="molecule type" value="Genomic_DNA"/>
</dbReference>
<dbReference type="Gene3D" id="1.20.1250.20">
    <property type="entry name" value="MFS general substrate transporter like domains"/>
    <property type="match status" value="1"/>
</dbReference>
<evidence type="ECO:0000256" key="4">
    <source>
        <dbReference type="SAM" id="Phobius"/>
    </source>
</evidence>
<dbReference type="InterPro" id="IPR036259">
    <property type="entry name" value="MFS_trans_sf"/>
</dbReference>
<comment type="caution">
    <text evidence="6">The sequence shown here is derived from an EMBL/GenBank/DDBJ whole genome shotgun (WGS) entry which is preliminary data.</text>
</comment>
<dbReference type="Pfam" id="PF07690">
    <property type="entry name" value="MFS_1"/>
    <property type="match status" value="1"/>
</dbReference>
<keyword evidence="2 4" id="KW-1133">Transmembrane helix</keyword>
<feature type="transmembrane region" description="Helical" evidence="4">
    <location>
        <begin position="308"/>
        <end position="332"/>
    </location>
</feature>
<accession>A0A071MUV4</accession>
<keyword evidence="3 4" id="KW-0472">Membrane</keyword>
<evidence type="ECO:0000256" key="3">
    <source>
        <dbReference type="ARBA" id="ARBA00023136"/>
    </source>
</evidence>
<dbReference type="GO" id="GO:0022857">
    <property type="term" value="F:transmembrane transporter activity"/>
    <property type="evidence" value="ECO:0007669"/>
    <property type="project" value="InterPro"/>
</dbReference>
<gene>
    <name evidence="6" type="ORF">DT99_07335</name>
</gene>
<feature type="transmembrane region" description="Helical" evidence="4">
    <location>
        <begin position="80"/>
        <end position="98"/>
    </location>
</feature>
<feature type="transmembrane region" description="Helical" evidence="4">
    <location>
        <begin position="344"/>
        <end position="364"/>
    </location>
</feature>
<feature type="transmembrane region" description="Helical" evidence="4">
    <location>
        <begin position="138"/>
        <end position="163"/>
    </location>
</feature>
<dbReference type="PANTHER" id="PTHR42910:SF1">
    <property type="entry name" value="MAJOR FACILITATOR SUPERFAMILY (MFS) PROFILE DOMAIN-CONTAINING PROTEIN"/>
    <property type="match status" value="1"/>
</dbReference>
<dbReference type="SUPFAM" id="SSF103473">
    <property type="entry name" value="MFS general substrate transporter"/>
    <property type="match status" value="1"/>
</dbReference>
<feature type="transmembrane region" description="Helical" evidence="4">
    <location>
        <begin position="169"/>
        <end position="188"/>
    </location>
</feature>
<protein>
    <submittedName>
        <fullName evidence="6">MFS transporter</fullName>
    </submittedName>
</protein>
<evidence type="ECO:0000259" key="5">
    <source>
        <dbReference type="PROSITE" id="PS50850"/>
    </source>
</evidence>
<dbReference type="PANTHER" id="PTHR42910">
    <property type="entry name" value="TRANSPORTER SCO4007-RELATED"/>
    <property type="match status" value="1"/>
</dbReference>
<feature type="transmembrane region" description="Helical" evidence="4">
    <location>
        <begin position="250"/>
        <end position="269"/>
    </location>
</feature>
<dbReference type="CDD" id="cd17324">
    <property type="entry name" value="MFS_NepI_like"/>
    <property type="match status" value="1"/>
</dbReference>
<feature type="transmembrane region" description="Helical" evidence="4">
    <location>
        <begin position="281"/>
        <end position="302"/>
    </location>
</feature>
<reference evidence="6" key="1">
    <citation type="submission" date="2014-04" db="EMBL/GenBank/DDBJ databases">
        <title>In planta biocontrol of soil-borne Fusarium wilt of banana through a plant endophytic bacterium, Burkholderia cenocepacia 869T2.</title>
        <authorList>
            <person name="Ho Y.-N."/>
            <person name="Chiang H.-M."/>
            <person name="Chao C.-P."/>
            <person name="Su C.-C."/>
            <person name="Hsu H.-F."/>
            <person name="Guo C.-T."/>
            <person name="Hsieh J.-L."/>
            <person name="Huang C.-C."/>
        </authorList>
    </citation>
    <scope>NUCLEOTIDE SEQUENCE [LARGE SCALE GENOMIC DNA]</scope>
    <source>
        <strain evidence="6">869T2</strain>
    </source>
</reference>
<dbReference type="InterPro" id="IPR020846">
    <property type="entry name" value="MFS_dom"/>
</dbReference>
<feature type="transmembrane region" description="Helical" evidence="4">
    <location>
        <begin position="104"/>
        <end position="126"/>
    </location>
</feature>
<dbReference type="InterPro" id="IPR011701">
    <property type="entry name" value="MFS"/>
</dbReference>
<evidence type="ECO:0000313" key="6">
    <source>
        <dbReference type="EMBL" id="KEA60241.1"/>
    </source>
</evidence>
<dbReference type="PROSITE" id="PS50850">
    <property type="entry name" value="MFS"/>
    <property type="match status" value="1"/>
</dbReference>
<evidence type="ECO:0000256" key="2">
    <source>
        <dbReference type="ARBA" id="ARBA00022989"/>
    </source>
</evidence>
<feature type="transmembrane region" description="Helical" evidence="4">
    <location>
        <begin position="53"/>
        <end position="73"/>
    </location>
</feature>
<organism evidence="6">
    <name type="scientific">Burkholderia cenocepacia</name>
    <dbReference type="NCBI Taxonomy" id="95486"/>
    <lineage>
        <taxon>Bacteria</taxon>
        <taxon>Pseudomonadati</taxon>
        <taxon>Pseudomonadota</taxon>
        <taxon>Betaproteobacteria</taxon>
        <taxon>Burkholderiales</taxon>
        <taxon>Burkholderiaceae</taxon>
        <taxon>Burkholderia</taxon>
        <taxon>Burkholderia cepacia complex</taxon>
    </lineage>
</organism>
<dbReference type="AlphaFoldDB" id="A0A071MUV4"/>
<evidence type="ECO:0000256" key="1">
    <source>
        <dbReference type="ARBA" id="ARBA00022692"/>
    </source>
</evidence>
<feature type="domain" description="Major facilitator superfamily (MFS) profile" evidence="5">
    <location>
        <begin position="15"/>
        <end position="398"/>
    </location>
</feature>
<keyword evidence="1 4" id="KW-0812">Transmembrane</keyword>
<feature type="transmembrane region" description="Helical" evidence="4">
    <location>
        <begin position="12"/>
        <end position="33"/>
    </location>
</feature>
<feature type="transmembrane region" description="Helical" evidence="4">
    <location>
        <begin position="220"/>
        <end position="244"/>
    </location>
</feature>
<name>A0A071MUV4_9BURK</name>
<dbReference type="OrthoDB" id="9815356at2"/>